<keyword evidence="2" id="KW-1185">Reference proteome</keyword>
<protein>
    <submittedName>
        <fullName evidence="1">Type VI secretion system baseplate subunit TssG</fullName>
    </submittedName>
</protein>
<dbReference type="NCBIfam" id="TIGR03347">
    <property type="entry name" value="VI_chp_1"/>
    <property type="match status" value="1"/>
</dbReference>
<evidence type="ECO:0000313" key="2">
    <source>
        <dbReference type="Proteomes" id="UP000235347"/>
    </source>
</evidence>
<dbReference type="Proteomes" id="UP000235347">
    <property type="component" value="Unassembled WGS sequence"/>
</dbReference>
<dbReference type="PANTHER" id="PTHR35564">
    <property type="match status" value="1"/>
</dbReference>
<sequence length="363" mass="40380">MNAPELRPSPQPSRDEARYDAYWMRLRDAAPQHDLFHLLRWLDALSGQSATLGRASHPRDEPVRLGQLPSLRFAPGMVASVASPPIVAGPPRVTVHGFGLFGPNGPLPLHLTEYAHEREQSFGDTSLAAFANLFHHRLIGLFYRAWADAQAVVDHDRPGPARIDAYVASLSGHTHHGGLDAQDSAAQALPPHALYFHAGHWARQTRDPAGLAHMLSGDFGVAARIEEYVVHWVRIDGAARTTLNATAAHARLGAGAVLGRAVRDAQSRFRIVLGPMPYDRYRAFLPDGKYARRLVQWVRRYVGAEFAWDARLELEPDEIPRQTLGGQHRLGLSAWLGQRMSQETSRDLYLDLLARDERLSLNR</sequence>
<comment type="caution">
    <text evidence="1">The sequence shown here is derived from an EMBL/GenBank/DDBJ whole genome shotgun (WGS) entry which is preliminary data.</text>
</comment>
<reference evidence="1 2" key="1">
    <citation type="submission" date="2018-01" db="EMBL/GenBank/DDBJ databases">
        <title>Whole genome analyses suggest that Burkholderia sensu lato contains two further novel genera in the rhizoxinica-symbiotica group Mycetohabitans gen. nov., and Trinickia gen. nov.: implications for the evolution of diazotrophy and nodulation in the Burkholderiaceae.</title>
        <authorList>
            <person name="Estrada-de los Santos P."/>
            <person name="Palmer M."/>
            <person name="Chavez-Ramirez B."/>
            <person name="Beukes C."/>
            <person name="Steenkamp E.T."/>
            <person name="Hirsch A.M."/>
            <person name="Manyaka P."/>
            <person name="Maluk M."/>
            <person name="Lafos M."/>
            <person name="Crook M."/>
            <person name="Gross E."/>
            <person name="Simon M.F."/>
            <person name="Bueno dos Reis Junior F."/>
            <person name="Poole P.S."/>
            <person name="Venter S.N."/>
            <person name="James E.K."/>
        </authorList>
    </citation>
    <scope>NUCLEOTIDE SEQUENCE [LARGE SCALE GENOMIC DNA]</scope>
    <source>
        <strain evidence="1 2">GP25-8</strain>
    </source>
</reference>
<dbReference type="EMBL" id="PNYB01000017">
    <property type="protein sequence ID" value="PMS20986.1"/>
    <property type="molecule type" value="Genomic_DNA"/>
</dbReference>
<dbReference type="RefSeq" id="WP_102611384.1">
    <property type="nucleotide sequence ID" value="NZ_CADIKD010000005.1"/>
</dbReference>
<dbReference type="InterPro" id="IPR010732">
    <property type="entry name" value="T6SS_TssG-like"/>
</dbReference>
<dbReference type="PANTHER" id="PTHR35564:SF4">
    <property type="entry name" value="CYTOPLASMIC PROTEIN"/>
    <property type="match status" value="1"/>
</dbReference>
<gene>
    <name evidence="1" type="ORF">C0Z19_19000</name>
</gene>
<dbReference type="Pfam" id="PF06996">
    <property type="entry name" value="T6SS_TssG"/>
    <property type="match status" value="1"/>
</dbReference>
<dbReference type="AlphaFoldDB" id="A0A2N7VV02"/>
<accession>A0A2N7VV02</accession>
<evidence type="ECO:0000313" key="1">
    <source>
        <dbReference type="EMBL" id="PMS20986.1"/>
    </source>
</evidence>
<proteinExistence type="predicted"/>
<organism evidence="1 2">
    <name type="scientific">Trinickia soli</name>
    <dbReference type="NCBI Taxonomy" id="380675"/>
    <lineage>
        <taxon>Bacteria</taxon>
        <taxon>Pseudomonadati</taxon>
        <taxon>Pseudomonadota</taxon>
        <taxon>Betaproteobacteria</taxon>
        <taxon>Burkholderiales</taxon>
        <taxon>Burkholderiaceae</taxon>
        <taxon>Trinickia</taxon>
    </lineage>
</organism>
<name>A0A2N7VV02_9BURK</name>